<sequence>LNLERKRIKWSQGVQLTIVIQEFEYGITGLEHNLPNVIGAIDGSHISIHPSVKNGSHFI</sequence>
<feature type="non-terminal residue" evidence="1">
    <location>
        <position position="59"/>
    </location>
</feature>
<dbReference type="AlphaFoldDB" id="A0A397UIE5"/>
<gene>
    <name evidence="1" type="ORF">C2G38_2107011</name>
</gene>
<dbReference type="EMBL" id="QKWP01001294">
    <property type="protein sequence ID" value="RIB10072.1"/>
    <property type="molecule type" value="Genomic_DNA"/>
</dbReference>
<name>A0A397UIE5_9GLOM</name>
<feature type="non-terminal residue" evidence="1">
    <location>
        <position position="1"/>
    </location>
</feature>
<comment type="caution">
    <text evidence="1">The sequence shown here is derived from an EMBL/GenBank/DDBJ whole genome shotgun (WGS) entry which is preliminary data.</text>
</comment>
<organism evidence="1 2">
    <name type="scientific">Gigaspora rosea</name>
    <dbReference type="NCBI Taxonomy" id="44941"/>
    <lineage>
        <taxon>Eukaryota</taxon>
        <taxon>Fungi</taxon>
        <taxon>Fungi incertae sedis</taxon>
        <taxon>Mucoromycota</taxon>
        <taxon>Glomeromycotina</taxon>
        <taxon>Glomeromycetes</taxon>
        <taxon>Diversisporales</taxon>
        <taxon>Gigasporaceae</taxon>
        <taxon>Gigaspora</taxon>
    </lineage>
</organism>
<evidence type="ECO:0000313" key="1">
    <source>
        <dbReference type="EMBL" id="RIB10072.1"/>
    </source>
</evidence>
<protein>
    <submittedName>
        <fullName evidence="1">Uncharacterized protein</fullName>
    </submittedName>
</protein>
<reference evidence="1 2" key="1">
    <citation type="submission" date="2018-06" db="EMBL/GenBank/DDBJ databases">
        <title>Comparative genomics reveals the genomic features of Rhizophagus irregularis, R. cerebriforme, R. diaphanum and Gigaspora rosea, and their symbiotic lifestyle signature.</title>
        <authorList>
            <person name="Morin E."/>
            <person name="San Clemente H."/>
            <person name="Chen E.C.H."/>
            <person name="De La Providencia I."/>
            <person name="Hainaut M."/>
            <person name="Kuo A."/>
            <person name="Kohler A."/>
            <person name="Murat C."/>
            <person name="Tang N."/>
            <person name="Roy S."/>
            <person name="Loubradou J."/>
            <person name="Henrissat B."/>
            <person name="Grigoriev I.V."/>
            <person name="Corradi N."/>
            <person name="Roux C."/>
            <person name="Martin F.M."/>
        </authorList>
    </citation>
    <scope>NUCLEOTIDE SEQUENCE [LARGE SCALE GENOMIC DNA]</scope>
    <source>
        <strain evidence="1 2">DAOM 194757</strain>
    </source>
</reference>
<evidence type="ECO:0000313" key="2">
    <source>
        <dbReference type="Proteomes" id="UP000266673"/>
    </source>
</evidence>
<proteinExistence type="predicted"/>
<keyword evidence="2" id="KW-1185">Reference proteome</keyword>
<dbReference type="Proteomes" id="UP000266673">
    <property type="component" value="Unassembled WGS sequence"/>
</dbReference>
<accession>A0A397UIE5</accession>
<dbReference type="OrthoDB" id="2445244at2759"/>